<gene>
    <name evidence="1" type="ORF">Alo02nite_70100</name>
    <name evidence="2" type="ORF">BJ964_006280</name>
</gene>
<dbReference type="EMBL" id="BOMP01000119">
    <property type="protein sequence ID" value="GIE44112.1"/>
    <property type="molecule type" value="Genomic_DNA"/>
</dbReference>
<dbReference type="Proteomes" id="UP000631312">
    <property type="component" value="Unassembled WGS sequence"/>
</dbReference>
<organism evidence="2 3">
    <name type="scientific">Actinoplanes lobatus</name>
    <dbReference type="NCBI Taxonomy" id="113568"/>
    <lineage>
        <taxon>Bacteria</taxon>
        <taxon>Bacillati</taxon>
        <taxon>Actinomycetota</taxon>
        <taxon>Actinomycetes</taxon>
        <taxon>Micromonosporales</taxon>
        <taxon>Micromonosporaceae</taxon>
        <taxon>Actinoplanes</taxon>
    </lineage>
</organism>
<evidence type="ECO:0000313" key="4">
    <source>
        <dbReference type="Proteomes" id="UP000631312"/>
    </source>
</evidence>
<accession>A0A7W7MJ21</accession>
<evidence type="ECO:0000313" key="3">
    <source>
        <dbReference type="Proteomes" id="UP000590511"/>
    </source>
</evidence>
<dbReference type="EMBL" id="JACHNC010000001">
    <property type="protein sequence ID" value="MBB4752119.1"/>
    <property type="molecule type" value="Genomic_DNA"/>
</dbReference>
<protein>
    <submittedName>
        <fullName evidence="2">Uncharacterized protein</fullName>
    </submittedName>
</protein>
<comment type="caution">
    <text evidence="2">The sequence shown here is derived from an EMBL/GenBank/DDBJ whole genome shotgun (WGS) entry which is preliminary data.</text>
</comment>
<sequence>MSEPGVERARRHVMSLKSAIPSKAWLSRARSQPDRAGPAPVKALGELSGIVTKTLLARVQVALGCLPSS</sequence>
<dbReference type="AlphaFoldDB" id="A0A7W7MJ21"/>
<evidence type="ECO:0000313" key="2">
    <source>
        <dbReference type="EMBL" id="MBB4752119.1"/>
    </source>
</evidence>
<proteinExistence type="predicted"/>
<name>A0A7W7MJ21_9ACTN</name>
<reference evidence="1 4" key="2">
    <citation type="submission" date="2021-01" db="EMBL/GenBank/DDBJ databases">
        <title>Whole genome shotgun sequence of Actinoplanes lobatus NBRC 12513.</title>
        <authorList>
            <person name="Komaki H."/>
            <person name="Tamura T."/>
        </authorList>
    </citation>
    <scope>NUCLEOTIDE SEQUENCE [LARGE SCALE GENOMIC DNA]</scope>
    <source>
        <strain evidence="1 4">NBRC 12513</strain>
    </source>
</reference>
<dbReference type="Proteomes" id="UP000590511">
    <property type="component" value="Unassembled WGS sequence"/>
</dbReference>
<dbReference type="RefSeq" id="WP_188124037.1">
    <property type="nucleotide sequence ID" value="NZ_BOMP01000119.1"/>
</dbReference>
<reference evidence="2 3" key="1">
    <citation type="submission" date="2020-08" db="EMBL/GenBank/DDBJ databases">
        <title>Sequencing the genomes of 1000 actinobacteria strains.</title>
        <authorList>
            <person name="Klenk H.-P."/>
        </authorList>
    </citation>
    <scope>NUCLEOTIDE SEQUENCE [LARGE SCALE GENOMIC DNA]</scope>
    <source>
        <strain evidence="2 3">DSM 43150</strain>
    </source>
</reference>
<evidence type="ECO:0000313" key="1">
    <source>
        <dbReference type="EMBL" id="GIE44112.1"/>
    </source>
</evidence>
<keyword evidence="4" id="KW-1185">Reference proteome</keyword>